<keyword evidence="1" id="KW-0812">Transmembrane</keyword>
<protein>
    <submittedName>
        <fullName evidence="2">Uncharacterized protein</fullName>
    </submittedName>
</protein>
<dbReference type="EMBL" id="BARW01002032">
    <property type="protein sequence ID" value="GAI66648.1"/>
    <property type="molecule type" value="Genomic_DNA"/>
</dbReference>
<reference evidence="2" key="1">
    <citation type="journal article" date="2014" name="Front. Microbiol.">
        <title>High frequency of phylogenetically diverse reductive dehalogenase-homologous genes in deep subseafloor sedimentary metagenomes.</title>
        <authorList>
            <person name="Kawai M."/>
            <person name="Futagami T."/>
            <person name="Toyoda A."/>
            <person name="Takaki Y."/>
            <person name="Nishi S."/>
            <person name="Hori S."/>
            <person name="Arai W."/>
            <person name="Tsubouchi T."/>
            <person name="Morono Y."/>
            <person name="Uchiyama I."/>
            <person name="Ito T."/>
            <person name="Fujiyama A."/>
            <person name="Inagaki F."/>
            <person name="Takami H."/>
        </authorList>
    </citation>
    <scope>NUCLEOTIDE SEQUENCE</scope>
    <source>
        <strain evidence="2">Expedition CK06-06</strain>
    </source>
</reference>
<comment type="caution">
    <text evidence="2">The sequence shown here is derived from an EMBL/GenBank/DDBJ whole genome shotgun (WGS) entry which is preliminary data.</text>
</comment>
<feature type="non-terminal residue" evidence="2">
    <location>
        <position position="1"/>
    </location>
</feature>
<sequence length="126" mass="13695">DTDPIFTTKWQVEFWGHGSPVAHLALIILGALAAIAILFFSWRILKEFSGIWQATPEELEREEGREGFFERLINDYGLAPDEAVEVIEGTKAPPSGLELPEWVAPVAIGGGVLLLGLVAVAATRRG</sequence>
<name>X1QEL8_9ZZZZ</name>
<dbReference type="AlphaFoldDB" id="X1QEL8"/>
<evidence type="ECO:0000313" key="2">
    <source>
        <dbReference type="EMBL" id="GAI66648.1"/>
    </source>
</evidence>
<proteinExistence type="predicted"/>
<accession>X1QEL8</accession>
<feature type="transmembrane region" description="Helical" evidence="1">
    <location>
        <begin position="102"/>
        <end position="122"/>
    </location>
</feature>
<gene>
    <name evidence="2" type="ORF">S12H4_05954</name>
</gene>
<keyword evidence="1" id="KW-0472">Membrane</keyword>
<organism evidence="2">
    <name type="scientific">marine sediment metagenome</name>
    <dbReference type="NCBI Taxonomy" id="412755"/>
    <lineage>
        <taxon>unclassified sequences</taxon>
        <taxon>metagenomes</taxon>
        <taxon>ecological metagenomes</taxon>
    </lineage>
</organism>
<feature type="transmembrane region" description="Helical" evidence="1">
    <location>
        <begin position="21"/>
        <end position="42"/>
    </location>
</feature>
<evidence type="ECO:0000256" key="1">
    <source>
        <dbReference type="SAM" id="Phobius"/>
    </source>
</evidence>
<keyword evidence="1" id="KW-1133">Transmembrane helix</keyword>